<dbReference type="AlphaFoldDB" id="A0A0E0B5U7"/>
<feature type="compositionally biased region" description="Gly residues" evidence="1">
    <location>
        <begin position="173"/>
        <end position="184"/>
    </location>
</feature>
<evidence type="ECO:0000313" key="3">
    <source>
        <dbReference type="Proteomes" id="UP000026961"/>
    </source>
</evidence>
<dbReference type="HOGENOM" id="CLU_1398303_0_0_1"/>
<protein>
    <submittedName>
        <fullName evidence="2">Uncharacterized protein</fullName>
    </submittedName>
</protein>
<proteinExistence type="predicted"/>
<reference evidence="2" key="2">
    <citation type="submission" date="2018-05" db="EMBL/GenBank/DDBJ databases">
        <title>OgluRS3 (Oryza glumaepatula Reference Sequence Version 3).</title>
        <authorList>
            <person name="Zhang J."/>
            <person name="Kudrna D."/>
            <person name="Lee S."/>
            <person name="Talag J."/>
            <person name="Welchert J."/>
            <person name="Wing R.A."/>
        </authorList>
    </citation>
    <scope>NUCLEOTIDE SEQUENCE [LARGE SCALE GENOMIC DNA]</scope>
</reference>
<dbReference type="EnsemblPlants" id="OGLUM09G18420.1">
    <property type="protein sequence ID" value="OGLUM09G18420.1"/>
    <property type="gene ID" value="OGLUM09G18420"/>
</dbReference>
<dbReference type="Gramene" id="OGLUM09G18420.1">
    <property type="protein sequence ID" value="OGLUM09G18420.1"/>
    <property type="gene ID" value="OGLUM09G18420"/>
</dbReference>
<accession>A0A0E0B5U7</accession>
<feature type="region of interest" description="Disordered" evidence="1">
    <location>
        <begin position="148"/>
        <end position="195"/>
    </location>
</feature>
<keyword evidence="3" id="KW-1185">Reference proteome</keyword>
<name>A0A0E0B5U7_9ORYZ</name>
<dbReference type="Proteomes" id="UP000026961">
    <property type="component" value="Chromosome 9"/>
</dbReference>
<reference evidence="2" key="1">
    <citation type="submission" date="2015-04" db="UniProtKB">
        <authorList>
            <consortium name="EnsemblPlants"/>
        </authorList>
    </citation>
    <scope>IDENTIFICATION</scope>
</reference>
<sequence length="195" mass="20566">MSPSSIIRRLVDRVRVAYVAQRPRECTVADEARKGVDLVAEGEGGVECPHLSSSSFQWQPVRPLPASQQGRAELSCRKPYPPSYMCGETQLELACDSDEKSPLRRGMEGELGGINRPAYATFSVHHALHLLLSPGPSGAQAWDLGAAEHGQHGRSAGAAGASGGRPGKRAGAAFGGGEEAGATGGRRWPAREERG</sequence>
<evidence type="ECO:0000313" key="2">
    <source>
        <dbReference type="EnsemblPlants" id="OGLUM09G18420.1"/>
    </source>
</evidence>
<evidence type="ECO:0000256" key="1">
    <source>
        <dbReference type="SAM" id="MobiDB-lite"/>
    </source>
</evidence>
<organism evidence="2">
    <name type="scientific">Oryza glumipatula</name>
    <dbReference type="NCBI Taxonomy" id="40148"/>
    <lineage>
        <taxon>Eukaryota</taxon>
        <taxon>Viridiplantae</taxon>
        <taxon>Streptophyta</taxon>
        <taxon>Embryophyta</taxon>
        <taxon>Tracheophyta</taxon>
        <taxon>Spermatophyta</taxon>
        <taxon>Magnoliopsida</taxon>
        <taxon>Liliopsida</taxon>
        <taxon>Poales</taxon>
        <taxon>Poaceae</taxon>
        <taxon>BOP clade</taxon>
        <taxon>Oryzoideae</taxon>
        <taxon>Oryzeae</taxon>
        <taxon>Oryzinae</taxon>
        <taxon>Oryza</taxon>
    </lineage>
</organism>